<accession>A0ABY0HBG5</accession>
<name>A0ABY0HBG5_9PEZI</name>
<evidence type="ECO:0000313" key="3">
    <source>
        <dbReference type="Proteomes" id="UP000294003"/>
    </source>
</evidence>
<gene>
    <name evidence="2" type="ORF">DL762_004665</name>
</gene>
<keyword evidence="3" id="KW-1185">Reference proteome</keyword>
<evidence type="ECO:0000313" key="2">
    <source>
        <dbReference type="EMBL" id="RYO86653.1"/>
    </source>
</evidence>
<dbReference type="Proteomes" id="UP000294003">
    <property type="component" value="Unassembled WGS sequence"/>
</dbReference>
<sequence length="693" mass="75545">MYGLRRTDLSFSDSMSMQDAMSSPRDNNKNQSPAIQKAVDACRGKNTTYLLTGPPASGKSIAFPAALAREKSTFVICVQMSERTARSSAAYASSTVAAGGGPGIACLGDREAISGTRPAHALTYVSYKWLKRMATNFPALAAIQTARQPTDHPTDYSAPRDGWLLFFVLDDIHAQTMGQLPLRVVLATSYPHPDTLRRRFGTKDSAWAAEATVSLRDGGGDDARGADDSTFTYLPHRVDEWAPPAMFVASCKLKIAEILGVDPAARILLFVMSGGQAGQVTADLPEALRGKWSVAADGTDFSRIESGPGPWLIIRTFGFATAAPLCRVGYIICTHSVRAPIFDNNHGQDVERLVLLRRDEQQFMRDHSSGSRPRIHHMFSEKVARDTKEDGGALFMDGDRLEYWLRALRVPGPAAISHESLLPLLTEKGAAALEAADKFGLGIRVAAFLEEAALDLAEGAEGASEAELRDALLLAIVIAAATPGLIGEGGWYGGDHWVDAAYWLSAIRKGDGAPHLRGFLKSVSVNTQRLNYVSSRIRAMCQHYNVDYQSFVKERDDLVGDIRHFHAQGQVIHAVDTVFYRWMEAFRHGLIYVAANDVFAGRREGILISTGKRVGIHPAALLRLDRLAESAKSAKKWGFYLIVSGLERSRDSPGGADAKGILSLPVKLVAEFEDGKPGSTLRERVAYIYNKPW</sequence>
<reference evidence="2 3" key="1">
    <citation type="submission" date="2018-06" db="EMBL/GenBank/DDBJ databases">
        <title>Complete Genomes of Monosporascus.</title>
        <authorList>
            <person name="Robinson A.J."/>
            <person name="Natvig D.O."/>
        </authorList>
    </citation>
    <scope>NUCLEOTIDE SEQUENCE [LARGE SCALE GENOMIC DNA]</scope>
    <source>
        <strain evidence="2 3">CBS 609.92</strain>
    </source>
</reference>
<feature type="region of interest" description="Disordered" evidence="1">
    <location>
        <begin position="1"/>
        <end position="32"/>
    </location>
</feature>
<organism evidence="2 3">
    <name type="scientific">Monosporascus cannonballus</name>
    <dbReference type="NCBI Taxonomy" id="155416"/>
    <lineage>
        <taxon>Eukaryota</taxon>
        <taxon>Fungi</taxon>
        <taxon>Dikarya</taxon>
        <taxon>Ascomycota</taxon>
        <taxon>Pezizomycotina</taxon>
        <taxon>Sordariomycetes</taxon>
        <taxon>Xylariomycetidae</taxon>
        <taxon>Xylariales</taxon>
        <taxon>Xylariales incertae sedis</taxon>
        <taxon>Monosporascus</taxon>
    </lineage>
</organism>
<comment type="caution">
    <text evidence="2">The sequence shown here is derived from an EMBL/GenBank/DDBJ whole genome shotgun (WGS) entry which is preliminary data.</text>
</comment>
<evidence type="ECO:0000256" key="1">
    <source>
        <dbReference type="SAM" id="MobiDB-lite"/>
    </source>
</evidence>
<feature type="compositionally biased region" description="Low complexity" evidence="1">
    <location>
        <begin position="10"/>
        <end position="23"/>
    </location>
</feature>
<dbReference type="EMBL" id="QJNS01000112">
    <property type="protein sequence ID" value="RYO86653.1"/>
    <property type="molecule type" value="Genomic_DNA"/>
</dbReference>
<proteinExistence type="predicted"/>
<protein>
    <submittedName>
        <fullName evidence="2">Uncharacterized protein</fullName>
    </submittedName>
</protein>